<dbReference type="SUPFAM" id="SSF52047">
    <property type="entry name" value="RNI-like"/>
    <property type="match status" value="1"/>
</dbReference>
<name>A0A517NAL9_9BACT</name>
<evidence type="ECO:0000256" key="1">
    <source>
        <dbReference type="ARBA" id="ARBA00004370"/>
    </source>
</evidence>
<feature type="region of interest" description="Disordered" evidence="7">
    <location>
        <begin position="873"/>
        <end position="979"/>
    </location>
</feature>
<feature type="compositionally biased region" description="Acidic residues" evidence="7">
    <location>
        <begin position="943"/>
        <end position="967"/>
    </location>
</feature>
<keyword evidence="4 8" id="KW-1133">Transmembrane helix</keyword>
<evidence type="ECO:0000256" key="3">
    <source>
        <dbReference type="ARBA" id="ARBA00022729"/>
    </source>
</evidence>
<dbReference type="EMBL" id="CP036525">
    <property type="protein sequence ID" value="QDT04177.1"/>
    <property type="molecule type" value="Genomic_DNA"/>
</dbReference>
<feature type="transmembrane region" description="Helical" evidence="8">
    <location>
        <begin position="12"/>
        <end position="32"/>
    </location>
</feature>
<evidence type="ECO:0008006" key="11">
    <source>
        <dbReference type="Google" id="ProtNLM"/>
    </source>
</evidence>
<protein>
    <recommendedName>
        <fullName evidence="11">Leucine Rich repeats (2 copies)</fullName>
    </recommendedName>
</protein>
<dbReference type="AlphaFoldDB" id="A0A517NAL9"/>
<comment type="subcellular location">
    <subcellularLocation>
        <location evidence="1">Membrane</location>
    </subcellularLocation>
</comment>
<reference evidence="9 10" key="1">
    <citation type="submission" date="2019-02" db="EMBL/GenBank/DDBJ databases">
        <title>Deep-cultivation of Planctomycetes and their phenomic and genomic characterization uncovers novel biology.</title>
        <authorList>
            <person name="Wiegand S."/>
            <person name="Jogler M."/>
            <person name="Boedeker C."/>
            <person name="Pinto D."/>
            <person name="Vollmers J."/>
            <person name="Rivas-Marin E."/>
            <person name="Kohn T."/>
            <person name="Peeters S.H."/>
            <person name="Heuer A."/>
            <person name="Rast P."/>
            <person name="Oberbeckmann S."/>
            <person name="Bunk B."/>
            <person name="Jeske O."/>
            <person name="Meyerdierks A."/>
            <person name="Storesund J.E."/>
            <person name="Kallscheuer N."/>
            <person name="Luecker S."/>
            <person name="Lage O.M."/>
            <person name="Pohl T."/>
            <person name="Merkel B.J."/>
            <person name="Hornburger P."/>
            <person name="Mueller R.-W."/>
            <person name="Bruemmer F."/>
            <person name="Labrenz M."/>
            <person name="Spormann A.M."/>
            <person name="Op den Camp H."/>
            <person name="Overmann J."/>
            <person name="Amann R."/>
            <person name="Jetten M.S.M."/>
            <person name="Mascher T."/>
            <person name="Medema M.H."/>
            <person name="Devos D.P."/>
            <person name="Kaster A.-K."/>
            <person name="Ovreas L."/>
            <person name="Rohde M."/>
            <person name="Galperin M.Y."/>
            <person name="Jogler C."/>
        </authorList>
    </citation>
    <scope>NUCLEOTIDE SEQUENCE [LARGE SCALE GENOMIC DNA]</scope>
    <source>
        <strain evidence="9 10">K22_7</strain>
    </source>
</reference>
<feature type="transmembrane region" description="Helical" evidence="8">
    <location>
        <begin position="81"/>
        <end position="104"/>
    </location>
</feature>
<feature type="region of interest" description="Disordered" evidence="7">
    <location>
        <begin position="1003"/>
        <end position="1058"/>
    </location>
</feature>
<keyword evidence="2 8" id="KW-0812">Transmembrane</keyword>
<evidence type="ECO:0000256" key="4">
    <source>
        <dbReference type="ARBA" id="ARBA00022989"/>
    </source>
</evidence>
<dbReference type="PANTHER" id="PTHR48063">
    <property type="entry name" value="LRR RECEPTOR-LIKE KINASE"/>
    <property type="match status" value="1"/>
</dbReference>
<feature type="compositionally biased region" description="Acidic residues" evidence="7">
    <location>
        <begin position="914"/>
        <end position="926"/>
    </location>
</feature>
<keyword evidence="5 8" id="KW-0472">Membrane</keyword>
<organism evidence="9 10">
    <name type="scientific">Rubripirellula lacrimiformis</name>
    <dbReference type="NCBI Taxonomy" id="1930273"/>
    <lineage>
        <taxon>Bacteria</taxon>
        <taxon>Pseudomonadati</taxon>
        <taxon>Planctomycetota</taxon>
        <taxon>Planctomycetia</taxon>
        <taxon>Pirellulales</taxon>
        <taxon>Pirellulaceae</taxon>
        <taxon>Rubripirellula</taxon>
    </lineage>
</organism>
<evidence type="ECO:0000256" key="7">
    <source>
        <dbReference type="SAM" id="MobiDB-lite"/>
    </source>
</evidence>
<keyword evidence="6" id="KW-0325">Glycoprotein</keyword>
<sequence>MLSIQDDRKVVIAGIVLASIAAVLLIAANLPYQYVAANQHWTGVAEVDGMIGFGSQALPRMAGWPYRYSVHYAADGNRWRYWSTLGLVTNVLVSIGVCGIVFAIVQIRVRRIASAGNPRRMQTIFDIGLACLIVLVPTVMLTRWHFEWKEHQQIANRVNRSGNCYMSAWLPAPMVDRLPKGLVERLSRVRRVQCVAADDALIRTVCRLPTLNLFESFYGRFQGQAMSPLIDRIHLAGFTLANQSLSNADIDVMVQLPWLSSICLKRTDVDSAMIARTSSMISLRTISLANTDVRLSELGRPQWADYVETLQLSRPAQGIRDSLTIEGWPELRSLTLTRRTEQLNDEPLTLRLVNLPKLETLRIDRIQKHNLHAENLPRLMAIDDEVTQELMMSSQNRWVPGLSWYQNLTLKNLPGLVRTTCFAGDLQTLDLEDLPRLRELELSAFLTSSAGDSLDNVNRPERIQTWLDTIGRCGVPAKLTLSGLPLKDVDLSGLANNAGIRHLLLKESTVTFDQVKNLQPMKNLTQLDLGFCEIHEDQLSWFVQEFPELSFLRINGTQLTEINLQGHPNLRFLDVGPLVRLDQLGIKDQPKLCLTIRIEHPLSKLEIRQARSVRGLAVTHPWPPSAVLSGLRDLRWFSAGGPELDDSLFQELARCPGLDQLTLAYPSLSTESLRKIGEMIRLTVLVVPGTDLDDSVTDHWQNLESLWEVNLDDTHVDVRTIAWLSSIESLRSVSLNRVPLSEAAISGLCEMSQLARLSLRGVDLTNRDISHLLANESLDVLDLSESKFDSRVLDTLAQSQGLKSLIVHRCDLTQSDVAKLLQSNLRMAVDLGELDSEPFADFQPEFRGEIQRRLTNFRKASWTYRSNRNLALTSAPTNQPAEPQPAEPQPAEPQPADPQPADPQPAEPQPADPQPDETIPDPESMEPDALKLADQSTANQEIPDQDSADLDGADPDSGDPDFADAEMEQFRSRTANHPYGMLASTIDPARIDVQQFRRSAAEAAPLGIARKMSSTDSAVATKGDQPEIGVPTSTKGNHDPAADDRQIQARPVSVTQTE</sequence>
<feature type="compositionally biased region" description="Pro residues" evidence="7">
    <location>
        <begin position="882"/>
        <end position="913"/>
    </location>
</feature>
<proteinExistence type="predicted"/>
<gene>
    <name evidence="9" type="ORF">K227x_25660</name>
</gene>
<evidence type="ECO:0000256" key="6">
    <source>
        <dbReference type="ARBA" id="ARBA00023180"/>
    </source>
</evidence>
<dbReference type="Gene3D" id="3.80.10.10">
    <property type="entry name" value="Ribonuclease Inhibitor"/>
    <property type="match status" value="2"/>
</dbReference>
<dbReference type="OrthoDB" id="221449at2"/>
<evidence type="ECO:0000313" key="10">
    <source>
        <dbReference type="Proteomes" id="UP000318538"/>
    </source>
</evidence>
<feature type="compositionally biased region" description="Basic and acidic residues" evidence="7">
    <location>
        <begin position="1036"/>
        <end position="1047"/>
    </location>
</feature>
<keyword evidence="10" id="KW-1185">Reference proteome</keyword>
<evidence type="ECO:0000313" key="9">
    <source>
        <dbReference type="EMBL" id="QDT04177.1"/>
    </source>
</evidence>
<dbReference type="KEGG" id="rlc:K227x_25660"/>
<accession>A0A517NAL9</accession>
<dbReference type="RefSeq" id="WP_145169698.1">
    <property type="nucleotide sequence ID" value="NZ_CP036525.1"/>
</dbReference>
<evidence type="ECO:0000256" key="8">
    <source>
        <dbReference type="SAM" id="Phobius"/>
    </source>
</evidence>
<dbReference type="SUPFAM" id="SSF52058">
    <property type="entry name" value="L domain-like"/>
    <property type="match status" value="1"/>
</dbReference>
<dbReference type="InterPro" id="IPR046956">
    <property type="entry name" value="RLP23-like"/>
</dbReference>
<feature type="transmembrane region" description="Helical" evidence="8">
    <location>
        <begin position="124"/>
        <end position="146"/>
    </location>
</feature>
<dbReference type="Proteomes" id="UP000318538">
    <property type="component" value="Chromosome"/>
</dbReference>
<dbReference type="InterPro" id="IPR032675">
    <property type="entry name" value="LRR_dom_sf"/>
</dbReference>
<evidence type="ECO:0000256" key="2">
    <source>
        <dbReference type="ARBA" id="ARBA00022692"/>
    </source>
</evidence>
<keyword evidence="3" id="KW-0732">Signal</keyword>
<dbReference type="GO" id="GO:0016020">
    <property type="term" value="C:membrane"/>
    <property type="evidence" value="ECO:0007669"/>
    <property type="project" value="UniProtKB-SubCell"/>
</dbReference>
<evidence type="ECO:0000256" key="5">
    <source>
        <dbReference type="ARBA" id="ARBA00023136"/>
    </source>
</evidence>